<sequence>SVMSMTSSESAHSMTSSGSVELLSYQDALESVLTWLLEAEEAMEKLAPIASDVNTVKDQFNQHEEFMLELTVSTEFMLELTVSTEFMLELTVSTEFMLELTQHQDSIGAVLRDGNELITEGRVTPEEEHEIRVQMGLLNNRWEDLRVKALDRQARLQQVLMELQQQQLDELGAWLTSMEDRINKQEAVGSDLEAIKMQVEEHKLIQRALEEQQKRVDSLQNMVVVFCGNSGNDTYTACLAMEKQLETLGARWAAVCRWTEDQWVVLQEVLLRWQQFADEQTKFNEWLTEKEGVLDRMGKADLTDPDQVIVQVKHLKAIENDMGEQVRRFDALNECGQHIVRYVDSQAAVSRIASLLEHLQERWERLVQQMELHSNQIASSGVELSKISELYDVDAAEERVEKQTAKSLSTAKKRKVESAQRMEFDMQLKVLKEWFMSTESTLQLLVADNSQEPFTVEEQRVLVQDTENSVRSHQIDMQRVITLGKGVITELKIAGEATDSVATAIRQVEERWEHLNKILLDTQKQVERNFETKKFYSELTMLLELVAGYEKWVGTTEKIAEEAQEISKQLDQCKVKLRAMQAHQDRVERLKLHGEQIIRQFRSTDSIKDDLLSFTQRWQKAFNKIGERQAQLIEALEKAPPRTYLEAMAVLLKWVGDLESVLQSEKVQLGSVKSMDYQLDMYKELMRDIEDHTANQEYINKTGRELIARSLPDKAGSLEKDLASLNSRWLAVTTTIEQRQARLEKAISQMKEYQQDGLNRWMDEMDVFLHAEDPATGDIPALQAQLQESKGVQDDIKTLQLNVKSINSIAKSFMDDADPQFKEKLKAEVAALNARWDQIVTFTQEQHERLTSRLSSSQGIYDRIEGITTWLSSLKQDLANKDYSVESPNDLQVKNKKFKSLKKEVSEREAEVNGVNDEANAMLHKAPSGSLQELARSLMKMNALWGDVCQRVDRYTTLYETSEMQWRELKATSSDAEDISEELNEMETLLQDHEQENKRRIQDLAGELISNSIMTDVVQRELDEFMRKFDSLESEAKSKISRLEQSIQRAQIIERQMLEMSQWMGEISQHLQSRLDADLLAGDMPQEYESLKEEFSQQEALLRELEDHVTQYRQQGKMEASARLEQQTQLLKKHFAEVMVKFRKFQRPAEFEPKLSHVKRELDNIQERIHLLEVPSDDPQAIQERLDTCMKYYKTMSELKPEVEYVIKTGRTVVERKQVDFPEKLSKQLDAIKQLYNDLGAQVTHSKADLDKALKLSRKLRKEITAITDFINETNTELSKRQSPKQVHNVDDELAYIKKVMEEMQLREGALKTIHELIQQLQGLAEEADVTESRQEVYTINQDWTELSLRLARLKGSLQEENTSLDGQFIDFQSQILKVKDWLGRTENILSSHSRLSEQQQAMSPHTETVKQTLLLQMNEMWSQVDEVRDLAISLMSRSSRFTAMVEPELTHLNQRWEEVSQMLKAKQNQQQELTTSIEASKVTVTHAAKTSSPAPESPRPKTEGEGEFTLALESLQRKISSFENNISTKGKLLDSDFTDNIEANVQVSVTQVSVTQLITEEAVMLQEQVKIVMDEGEQLLSRAESCRDPVTHARVSNKLQDLKARWTSVQTDTEAKRRALTDIAPLWYQFSRADQDIVQWFESAEKRLAKGDVGDVE</sequence>
<dbReference type="InterPro" id="IPR002017">
    <property type="entry name" value="Spectrin_repeat"/>
</dbReference>
<organism evidence="4 5">
    <name type="scientific">Batillaria attramentaria</name>
    <dbReference type="NCBI Taxonomy" id="370345"/>
    <lineage>
        <taxon>Eukaryota</taxon>
        <taxon>Metazoa</taxon>
        <taxon>Spiralia</taxon>
        <taxon>Lophotrochozoa</taxon>
        <taxon>Mollusca</taxon>
        <taxon>Gastropoda</taxon>
        <taxon>Caenogastropoda</taxon>
        <taxon>Sorbeoconcha</taxon>
        <taxon>Cerithioidea</taxon>
        <taxon>Batillariidae</taxon>
        <taxon>Batillaria</taxon>
    </lineage>
</organism>
<feature type="coiled-coil region" evidence="2">
    <location>
        <begin position="969"/>
        <end position="1035"/>
    </location>
</feature>
<dbReference type="Gene3D" id="1.20.58.60">
    <property type="match status" value="11"/>
</dbReference>
<dbReference type="Pfam" id="PF00435">
    <property type="entry name" value="Spectrin"/>
    <property type="match status" value="7"/>
</dbReference>
<comment type="caution">
    <text evidence="4">The sequence shown here is derived from an EMBL/GenBank/DDBJ whole genome shotgun (WGS) entry which is preliminary data.</text>
</comment>
<feature type="coiled-coil region" evidence="2">
    <location>
        <begin position="891"/>
        <end position="918"/>
    </location>
</feature>
<keyword evidence="1" id="KW-0677">Repeat</keyword>
<feature type="region of interest" description="Disordered" evidence="3">
    <location>
        <begin position="1485"/>
        <end position="1506"/>
    </location>
</feature>
<dbReference type="InterPro" id="IPR018159">
    <property type="entry name" value="Spectrin/alpha-actinin"/>
</dbReference>
<dbReference type="EMBL" id="JACVVK020000229">
    <property type="protein sequence ID" value="KAK7483287.1"/>
    <property type="molecule type" value="Genomic_DNA"/>
</dbReference>
<accession>A0ABD0K876</accession>
<feature type="non-terminal residue" evidence="4">
    <location>
        <position position="1"/>
    </location>
</feature>
<feature type="coiled-coil region" evidence="2">
    <location>
        <begin position="1307"/>
        <end position="1334"/>
    </location>
</feature>
<evidence type="ECO:0000256" key="1">
    <source>
        <dbReference type="ARBA" id="ARBA00022737"/>
    </source>
</evidence>
<feature type="non-terminal residue" evidence="4">
    <location>
        <position position="1658"/>
    </location>
</feature>
<gene>
    <name evidence="4" type="ORF">BaRGS_00025454</name>
</gene>
<dbReference type="CDD" id="cd00176">
    <property type="entry name" value="SPEC"/>
    <property type="match status" value="5"/>
</dbReference>
<dbReference type="Proteomes" id="UP001519460">
    <property type="component" value="Unassembled WGS sequence"/>
</dbReference>
<dbReference type="SMART" id="SM00150">
    <property type="entry name" value="SPEC"/>
    <property type="match status" value="12"/>
</dbReference>
<feature type="coiled-coil region" evidence="2">
    <location>
        <begin position="1088"/>
        <end position="1115"/>
    </location>
</feature>
<dbReference type="SUPFAM" id="SSF46966">
    <property type="entry name" value="Spectrin repeat"/>
    <property type="match status" value="11"/>
</dbReference>
<reference evidence="4 5" key="1">
    <citation type="journal article" date="2023" name="Sci. Data">
        <title>Genome assembly of the Korean intertidal mud-creeper Batillaria attramentaria.</title>
        <authorList>
            <person name="Patra A.K."/>
            <person name="Ho P.T."/>
            <person name="Jun S."/>
            <person name="Lee S.J."/>
            <person name="Kim Y."/>
            <person name="Won Y.J."/>
        </authorList>
    </citation>
    <scope>NUCLEOTIDE SEQUENCE [LARGE SCALE GENOMIC DNA]</scope>
    <source>
        <strain evidence="4">Wonlab-2016</strain>
    </source>
</reference>
<evidence type="ECO:0000313" key="5">
    <source>
        <dbReference type="Proteomes" id="UP001519460"/>
    </source>
</evidence>
<evidence type="ECO:0000256" key="3">
    <source>
        <dbReference type="SAM" id="MobiDB-lite"/>
    </source>
</evidence>
<proteinExistence type="predicted"/>
<name>A0ABD0K876_9CAEN</name>
<keyword evidence="2" id="KW-0175">Coiled coil</keyword>
<evidence type="ECO:0000256" key="2">
    <source>
        <dbReference type="SAM" id="Coils"/>
    </source>
</evidence>
<keyword evidence="5" id="KW-1185">Reference proteome</keyword>
<feature type="coiled-coil region" evidence="2">
    <location>
        <begin position="192"/>
        <end position="222"/>
    </location>
</feature>
<evidence type="ECO:0000313" key="4">
    <source>
        <dbReference type="EMBL" id="KAK7483287.1"/>
    </source>
</evidence>
<evidence type="ECO:0008006" key="6">
    <source>
        <dbReference type="Google" id="ProtNLM"/>
    </source>
</evidence>
<dbReference type="PANTHER" id="PTHR11915">
    <property type="entry name" value="SPECTRIN/FILAMIN RELATED CYTOSKELETAL PROTEIN"/>
    <property type="match status" value="1"/>
</dbReference>
<protein>
    <recommendedName>
        <fullName evidence="6">Dystrophin</fullName>
    </recommendedName>
</protein>